<sequence length="314" mass="35161">MYEINQVLGVCENLKGEIYEVFTHYDEGDAVSAVGTITKSPTDKNGIVLGQRPPQVLWADTQLNAMWMSPEGNLWVVDRSGNAYTDADVTFPTPPQPSFRYKKLAADKDWNVTYVANNLLQAVWGTSNNDVWASSFRGQAYHWDGQCWSEHDIGNVSTAMDGSGPDDIYIVGYHGKIHHYDGQTWKQIPYPDHLPEGEVFTDVKVISESEVYICGRSGDLLKGNAKDGFVDIGSPEYTWYGIGCLNERIFLAGGSKGIFELKDGQFICLKDKGNPVGVFETQKAIYFIPGEQQENSWIIQYWPGADKEWMKISS</sequence>
<reference evidence="1 2" key="1">
    <citation type="journal article" date="2005" name="Nucleic Acids Res.">
        <title>Genomic blueprint of Hahella chejuensis, a marine microbe producing an algicidal agent.</title>
        <authorList>
            <person name="Jeong H."/>
            <person name="Yim J.H."/>
            <person name="Lee C."/>
            <person name="Choi S.-H."/>
            <person name="Park Y.K."/>
            <person name="Yoon S.H."/>
            <person name="Hur C.-G."/>
            <person name="Kang H.-Y."/>
            <person name="Kim D."/>
            <person name="Lee H.H."/>
            <person name="Park K.H."/>
            <person name="Park S.-H."/>
            <person name="Park H.-S."/>
            <person name="Lee H.K."/>
            <person name="Oh T.K."/>
            <person name="Kim J.F."/>
        </authorList>
    </citation>
    <scope>NUCLEOTIDE SEQUENCE [LARGE SCALE GENOMIC DNA]</scope>
    <source>
        <strain evidence="1 2">KCTC 2396</strain>
    </source>
</reference>
<organism evidence="1 2">
    <name type="scientific">Hahella chejuensis (strain KCTC 2396)</name>
    <dbReference type="NCBI Taxonomy" id="349521"/>
    <lineage>
        <taxon>Bacteria</taxon>
        <taxon>Pseudomonadati</taxon>
        <taxon>Pseudomonadota</taxon>
        <taxon>Gammaproteobacteria</taxon>
        <taxon>Oceanospirillales</taxon>
        <taxon>Hahellaceae</taxon>
        <taxon>Hahella</taxon>
    </lineage>
</organism>
<dbReference type="RefSeq" id="WP_011397152.1">
    <property type="nucleotide sequence ID" value="NC_007645.1"/>
</dbReference>
<name>Q2SGZ1_HAHCH</name>
<evidence type="ECO:0000313" key="2">
    <source>
        <dbReference type="Proteomes" id="UP000000238"/>
    </source>
</evidence>
<dbReference type="STRING" id="349521.HCH_03328"/>
<accession>Q2SGZ1</accession>
<evidence type="ECO:0000313" key="1">
    <source>
        <dbReference type="EMBL" id="ABC30083.1"/>
    </source>
</evidence>
<protein>
    <submittedName>
        <fullName evidence="1">Uncharacterized protein</fullName>
    </submittedName>
</protein>
<dbReference type="AlphaFoldDB" id="Q2SGZ1"/>
<dbReference type="eggNOG" id="COG4447">
    <property type="taxonomic scope" value="Bacteria"/>
</dbReference>
<proteinExistence type="predicted"/>
<dbReference type="Proteomes" id="UP000000238">
    <property type="component" value="Chromosome"/>
</dbReference>
<dbReference type="OrthoDB" id="9813892at2"/>
<dbReference type="EMBL" id="CP000155">
    <property type="protein sequence ID" value="ABC30083.1"/>
    <property type="molecule type" value="Genomic_DNA"/>
</dbReference>
<dbReference type="HOGENOM" id="CLU_884995_0_0_6"/>
<keyword evidence="2" id="KW-1185">Reference proteome</keyword>
<dbReference type="KEGG" id="hch:HCH_03328"/>
<gene>
    <name evidence="1" type="ordered locus">HCH_03328</name>
</gene>